<dbReference type="EMBL" id="JABEXW010000108">
    <property type="protein sequence ID" value="KAF4970820.1"/>
    <property type="molecule type" value="Genomic_DNA"/>
</dbReference>
<feature type="transmembrane region" description="Helical" evidence="2">
    <location>
        <begin position="107"/>
        <end position="126"/>
    </location>
</feature>
<reference evidence="3" key="2">
    <citation type="submission" date="2020-05" db="EMBL/GenBank/DDBJ databases">
        <authorList>
            <person name="Kim H.-S."/>
            <person name="Proctor R.H."/>
            <person name="Brown D.W."/>
        </authorList>
    </citation>
    <scope>NUCLEOTIDE SEQUENCE</scope>
    <source>
        <strain evidence="3">NRRL 20472</strain>
    </source>
</reference>
<gene>
    <name evidence="3" type="ORF">FSARC_2186</name>
</gene>
<evidence type="ECO:0000313" key="3">
    <source>
        <dbReference type="EMBL" id="KAF4970820.1"/>
    </source>
</evidence>
<keyword evidence="2" id="KW-1133">Transmembrane helix</keyword>
<keyword evidence="4" id="KW-1185">Reference proteome</keyword>
<evidence type="ECO:0000313" key="4">
    <source>
        <dbReference type="Proteomes" id="UP000622797"/>
    </source>
</evidence>
<feature type="compositionally biased region" description="Basic and acidic residues" evidence="1">
    <location>
        <begin position="52"/>
        <end position="71"/>
    </location>
</feature>
<dbReference type="OrthoDB" id="5091169at2759"/>
<dbReference type="Proteomes" id="UP000622797">
    <property type="component" value="Unassembled WGS sequence"/>
</dbReference>
<feature type="region of interest" description="Disordered" evidence="1">
    <location>
        <begin position="1"/>
        <end position="26"/>
    </location>
</feature>
<feature type="region of interest" description="Disordered" evidence="1">
    <location>
        <begin position="188"/>
        <end position="208"/>
    </location>
</feature>
<feature type="region of interest" description="Disordered" evidence="1">
    <location>
        <begin position="45"/>
        <end position="78"/>
    </location>
</feature>
<organism evidence="3 4">
    <name type="scientific">Fusarium sarcochroum</name>
    <dbReference type="NCBI Taxonomy" id="1208366"/>
    <lineage>
        <taxon>Eukaryota</taxon>
        <taxon>Fungi</taxon>
        <taxon>Dikarya</taxon>
        <taxon>Ascomycota</taxon>
        <taxon>Pezizomycotina</taxon>
        <taxon>Sordariomycetes</taxon>
        <taxon>Hypocreomycetidae</taxon>
        <taxon>Hypocreales</taxon>
        <taxon>Nectriaceae</taxon>
        <taxon>Fusarium</taxon>
        <taxon>Fusarium lateritium species complex</taxon>
    </lineage>
</organism>
<evidence type="ECO:0000256" key="1">
    <source>
        <dbReference type="SAM" id="MobiDB-lite"/>
    </source>
</evidence>
<reference evidence="3" key="1">
    <citation type="journal article" date="2020" name="BMC Genomics">
        <title>Correction to: Identification and distribution of gene clusters required for synthesis of sphingolipid metabolism inhibitors in diverse species of the filamentous fungus Fusarium.</title>
        <authorList>
            <person name="Kim H.S."/>
            <person name="Lohmar J.M."/>
            <person name="Busman M."/>
            <person name="Brown D.W."/>
            <person name="Naumann T.A."/>
            <person name="Divon H.H."/>
            <person name="Lysoe E."/>
            <person name="Uhlig S."/>
            <person name="Proctor R.H."/>
        </authorList>
    </citation>
    <scope>NUCLEOTIDE SEQUENCE</scope>
    <source>
        <strain evidence="3">NRRL 20472</strain>
    </source>
</reference>
<accession>A0A8H4XDY2</accession>
<sequence length="208" mass="21984">MSSPSTFTTLISSAASTTAHDEPAFEHDSSDKAAIIGLTVVAGPSTAEEAGEERGRGAGVEDDHAEGDKCSGETFGGGLESPAHLTTPAIMSASPIFPRMSNLGTNILVAVLSAVLFVMFLSLILYCTWHSRPETPATNAARLRRARERSDLGSSVDTEVEIQPARTIFDDARDLRIIQEQYGLTSNGGMHPLEALPQARRGDGASTN</sequence>
<comment type="caution">
    <text evidence="3">The sequence shown here is derived from an EMBL/GenBank/DDBJ whole genome shotgun (WGS) entry which is preliminary data.</text>
</comment>
<keyword evidence="2" id="KW-0812">Transmembrane</keyword>
<keyword evidence="2" id="KW-0472">Membrane</keyword>
<feature type="compositionally biased region" description="Low complexity" evidence="1">
    <location>
        <begin position="1"/>
        <end position="18"/>
    </location>
</feature>
<protein>
    <submittedName>
        <fullName evidence="3">Uncharacterized protein</fullName>
    </submittedName>
</protein>
<name>A0A8H4XDY2_9HYPO</name>
<evidence type="ECO:0000256" key="2">
    <source>
        <dbReference type="SAM" id="Phobius"/>
    </source>
</evidence>
<dbReference type="AlphaFoldDB" id="A0A8H4XDY2"/>
<proteinExistence type="predicted"/>